<dbReference type="Proteomes" id="UP001213721">
    <property type="component" value="Chromosome"/>
</dbReference>
<dbReference type="EMBL" id="CP118988">
    <property type="protein sequence ID" value="WED76612.1"/>
    <property type="molecule type" value="Genomic_DNA"/>
</dbReference>
<accession>A0AAX3NUR9</accession>
<proteinExistence type="predicted"/>
<gene>
    <name evidence="2" type="ORF">PYU98_22565</name>
</gene>
<organism evidence="2 3">
    <name type="scientific">Aeromonas allosaccharophila</name>
    <dbReference type="NCBI Taxonomy" id="656"/>
    <lineage>
        <taxon>Bacteria</taxon>
        <taxon>Pseudomonadati</taxon>
        <taxon>Pseudomonadota</taxon>
        <taxon>Gammaproteobacteria</taxon>
        <taxon>Aeromonadales</taxon>
        <taxon>Aeromonadaceae</taxon>
        <taxon>Aeromonas</taxon>
    </lineage>
</organism>
<dbReference type="Pfam" id="PF01755">
    <property type="entry name" value="Glyco_transf_25"/>
    <property type="match status" value="1"/>
</dbReference>
<name>A0AAX3NUR9_9GAMM</name>
<evidence type="ECO:0000313" key="3">
    <source>
        <dbReference type="Proteomes" id="UP001213721"/>
    </source>
</evidence>
<sequence>MVDNMIPVFVISLSRSAERREMACKQMKHLGIEFSFFDAIDGRNLTEGDVGLVDMVEAKAFSGHELSPGEIGCALSHIKLYEMMIAKGIERCVILEDDAYLHMHFKKIVEKIASCNRSDIVFLHHGKAKKWPLLRALPEGYRLAKYRTPSKGSKRAVLSAAGYILTLEGAKKLLAKAYPVRMPADYLTGLLQLTGVSASGVEPCCLDVDLFATTIDDRAYGHYLEQNADGKPSVLGE</sequence>
<feature type="domain" description="Glycosyl transferase family 25" evidence="1">
    <location>
        <begin position="5"/>
        <end position="188"/>
    </location>
</feature>
<evidence type="ECO:0000259" key="1">
    <source>
        <dbReference type="Pfam" id="PF01755"/>
    </source>
</evidence>
<dbReference type="AlphaFoldDB" id="A0AAX3NUR9"/>
<evidence type="ECO:0000313" key="2">
    <source>
        <dbReference type="EMBL" id="WED76612.1"/>
    </source>
</evidence>
<reference evidence="2" key="1">
    <citation type="submission" date="2023-02" db="EMBL/GenBank/DDBJ databases">
        <title>The sequence of Aeromonas allosaccharophila K520.</title>
        <authorList>
            <person name="Luo X."/>
        </authorList>
    </citation>
    <scope>NUCLEOTIDE SEQUENCE</scope>
    <source>
        <strain evidence="2">K520</strain>
    </source>
</reference>
<dbReference type="CDD" id="cd06532">
    <property type="entry name" value="Glyco_transf_25"/>
    <property type="match status" value="1"/>
</dbReference>
<dbReference type="InterPro" id="IPR002654">
    <property type="entry name" value="Glyco_trans_25"/>
</dbReference>
<dbReference type="RefSeq" id="WP_257496437.1">
    <property type="nucleotide sequence ID" value="NZ_CAAKNO010000084.1"/>
</dbReference>
<protein>
    <submittedName>
        <fullName evidence="2">Glycosyltransferase family 25 protein</fullName>
    </submittedName>
</protein>